<protein>
    <submittedName>
        <fullName evidence="3">PLEKHH2</fullName>
    </submittedName>
</protein>
<dbReference type="InterPro" id="IPR011993">
    <property type="entry name" value="PH-like_dom_sf"/>
</dbReference>
<dbReference type="PANTHER" id="PTHR22903">
    <property type="entry name" value="PLEKHH PROTEIN"/>
    <property type="match status" value="1"/>
</dbReference>
<evidence type="ECO:0000256" key="1">
    <source>
        <dbReference type="ARBA" id="ARBA00022737"/>
    </source>
</evidence>
<dbReference type="SUPFAM" id="SSF50729">
    <property type="entry name" value="PH domain-like"/>
    <property type="match status" value="1"/>
</dbReference>
<evidence type="ECO:0000313" key="3">
    <source>
        <dbReference type="EMBL" id="UYV83520.1"/>
    </source>
</evidence>
<keyword evidence="1" id="KW-0677">Repeat</keyword>
<dbReference type="InterPro" id="IPR001849">
    <property type="entry name" value="PH_domain"/>
</dbReference>
<dbReference type="PANTHER" id="PTHR22903:SF8">
    <property type="entry name" value="MAX-1A"/>
    <property type="match status" value="1"/>
</dbReference>
<dbReference type="Gene3D" id="2.30.29.30">
    <property type="entry name" value="Pleckstrin-homology domain (PH domain)/Phosphotyrosine-binding domain (PTB)"/>
    <property type="match status" value="2"/>
</dbReference>
<dbReference type="SMART" id="SM00233">
    <property type="entry name" value="PH"/>
    <property type="match status" value="1"/>
</dbReference>
<organism evidence="3 4">
    <name type="scientific">Cordylochernes scorpioides</name>
    <dbReference type="NCBI Taxonomy" id="51811"/>
    <lineage>
        <taxon>Eukaryota</taxon>
        <taxon>Metazoa</taxon>
        <taxon>Ecdysozoa</taxon>
        <taxon>Arthropoda</taxon>
        <taxon>Chelicerata</taxon>
        <taxon>Arachnida</taxon>
        <taxon>Pseudoscorpiones</taxon>
        <taxon>Cheliferoidea</taxon>
        <taxon>Chernetidae</taxon>
        <taxon>Cordylochernes</taxon>
    </lineage>
</organism>
<proteinExistence type="predicted"/>
<dbReference type="EMBL" id="CP092885">
    <property type="protein sequence ID" value="UYV83520.1"/>
    <property type="molecule type" value="Genomic_DNA"/>
</dbReference>
<gene>
    <name evidence="3" type="ORF">LAZ67_23001307</name>
</gene>
<dbReference type="PROSITE" id="PS50003">
    <property type="entry name" value="PH_DOMAIN"/>
    <property type="match status" value="1"/>
</dbReference>
<feature type="domain" description="PH" evidence="2">
    <location>
        <begin position="51"/>
        <end position="231"/>
    </location>
</feature>
<dbReference type="Proteomes" id="UP001235939">
    <property type="component" value="Chromosome 23"/>
</dbReference>
<keyword evidence="4" id="KW-1185">Reference proteome</keyword>
<name>A0ABY6LVE6_9ARAC</name>
<accession>A0ABY6LVE6</accession>
<evidence type="ECO:0000259" key="2">
    <source>
        <dbReference type="PROSITE" id="PS50003"/>
    </source>
</evidence>
<reference evidence="3 4" key="1">
    <citation type="submission" date="2022-03" db="EMBL/GenBank/DDBJ databases">
        <title>A chromosomal length assembly of Cordylochernes scorpioides.</title>
        <authorList>
            <person name="Zeh D."/>
            <person name="Zeh J."/>
        </authorList>
    </citation>
    <scope>NUCLEOTIDE SEQUENCE [LARGE SCALE GENOMIC DNA]</scope>
    <source>
        <strain evidence="3">IN4F17</strain>
        <tissue evidence="3">Whole Body</tissue>
    </source>
</reference>
<evidence type="ECO:0000313" key="4">
    <source>
        <dbReference type="Proteomes" id="UP001235939"/>
    </source>
</evidence>
<dbReference type="Pfam" id="PF00169">
    <property type="entry name" value="PH"/>
    <property type="match status" value="1"/>
</dbReference>
<sequence>MLEMTRTDPEWKDKIITGDETWVYMGMTLKPSVNLPSGEVRSNWRCVQEATLEKCGYLTKLGGKFKTWRRRWFVLREGALLYYKSQHDMYRKPQGRIVLDETCRISRSEGASFEEKVSDNIKCPEVHTVWIVVQNVLKRKATWLLLSRNDLKPAISGWLTKVPLGQINMRDARVQEVAHMSDSDQDCTDDEPPPSDFTLAIFPRRQGPTYLLCGTLQEMEAWLYHLTVVSSGETLGGSQYEQLVARLMEADGNEGKSIDSKIFGLKTSKEFEEFIQKSLAGLQ</sequence>